<dbReference type="SUPFAM" id="SSF51735">
    <property type="entry name" value="NAD(P)-binding Rossmann-fold domains"/>
    <property type="match status" value="1"/>
</dbReference>
<dbReference type="Gene3D" id="3.40.50.720">
    <property type="entry name" value="NAD(P)-binding Rossmann-like Domain"/>
    <property type="match status" value="1"/>
</dbReference>
<evidence type="ECO:0008006" key="3">
    <source>
        <dbReference type="Google" id="ProtNLM"/>
    </source>
</evidence>
<dbReference type="InterPro" id="IPR036291">
    <property type="entry name" value="NAD(P)-bd_dom_sf"/>
</dbReference>
<evidence type="ECO:0000313" key="2">
    <source>
        <dbReference type="EMBL" id="KKL08748.1"/>
    </source>
</evidence>
<dbReference type="GO" id="GO:0016491">
    <property type="term" value="F:oxidoreductase activity"/>
    <property type="evidence" value="ECO:0007669"/>
    <property type="project" value="UniProtKB-KW"/>
</dbReference>
<dbReference type="Gene3D" id="3.90.180.10">
    <property type="entry name" value="Medium-chain alcohol dehydrogenases, catalytic domain"/>
    <property type="match status" value="1"/>
</dbReference>
<proteinExistence type="predicted"/>
<accession>A0A0F9D9L6</accession>
<dbReference type="PANTHER" id="PTHR43401:SF2">
    <property type="entry name" value="L-THREONINE 3-DEHYDROGENASE"/>
    <property type="match status" value="1"/>
</dbReference>
<dbReference type="EMBL" id="LAZR01042756">
    <property type="protein sequence ID" value="KKL08748.1"/>
    <property type="molecule type" value="Genomic_DNA"/>
</dbReference>
<comment type="caution">
    <text evidence="2">The sequence shown here is derived from an EMBL/GenBank/DDBJ whole genome shotgun (WGS) entry which is preliminary data.</text>
</comment>
<gene>
    <name evidence="2" type="ORF">LCGC14_2572750</name>
</gene>
<keyword evidence="1" id="KW-0560">Oxidoreductase</keyword>
<dbReference type="AlphaFoldDB" id="A0A0F9D9L6"/>
<reference evidence="2" key="1">
    <citation type="journal article" date="2015" name="Nature">
        <title>Complex archaea that bridge the gap between prokaryotes and eukaryotes.</title>
        <authorList>
            <person name="Spang A."/>
            <person name="Saw J.H."/>
            <person name="Jorgensen S.L."/>
            <person name="Zaremba-Niedzwiedzka K."/>
            <person name="Martijn J."/>
            <person name="Lind A.E."/>
            <person name="van Eijk R."/>
            <person name="Schleper C."/>
            <person name="Guy L."/>
            <person name="Ettema T.J."/>
        </authorList>
    </citation>
    <scope>NUCLEOTIDE SEQUENCE</scope>
</reference>
<dbReference type="PANTHER" id="PTHR43401">
    <property type="entry name" value="L-THREONINE 3-DEHYDROGENASE"/>
    <property type="match status" value="1"/>
</dbReference>
<protein>
    <recommendedName>
        <fullName evidence="3">Alcohol dehydrogenase-like C-terminal domain-containing protein</fullName>
    </recommendedName>
</protein>
<dbReference type="InterPro" id="IPR050129">
    <property type="entry name" value="Zn_alcohol_dh"/>
</dbReference>
<evidence type="ECO:0000256" key="1">
    <source>
        <dbReference type="ARBA" id="ARBA00023002"/>
    </source>
</evidence>
<organism evidence="2">
    <name type="scientific">marine sediment metagenome</name>
    <dbReference type="NCBI Taxonomy" id="412755"/>
    <lineage>
        <taxon>unclassified sequences</taxon>
        <taxon>metagenomes</taxon>
        <taxon>ecological metagenomes</taxon>
    </lineage>
</organism>
<sequence length="98" mass="10507">SFVLTRPGGRVCIVGLCPQGTPVAIPDSFEAFYIKELTIAGSSCSPRGTFERAIRLLAADRIDISNFITHRYGLDDLDKALTMIAGGKEPAIKVVISP</sequence>
<name>A0A0F9D9L6_9ZZZZ</name>
<feature type="non-terminal residue" evidence="2">
    <location>
        <position position="1"/>
    </location>
</feature>